<dbReference type="Proteomes" id="UP000563853">
    <property type="component" value="Unassembled WGS sequence"/>
</dbReference>
<comment type="caution">
    <text evidence="1">The sequence shown here is derived from an EMBL/GenBank/DDBJ whole genome shotgun (WGS) entry which is preliminary data.</text>
</comment>
<protein>
    <recommendedName>
        <fullName evidence="3">Glycosyltransferase 2-like domain-containing protein</fullName>
    </recommendedName>
</protein>
<dbReference type="SUPFAM" id="SSF53448">
    <property type="entry name" value="Nucleotide-diphospho-sugar transferases"/>
    <property type="match status" value="1"/>
</dbReference>
<dbReference type="AlphaFoldDB" id="A0A848CD10"/>
<reference evidence="1 2" key="1">
    <citation type="submission" date="2020-04" db="EMBL/GenBank/DDBJ databases">
        <authorList>
            <person name="Hitch T.C.A."/>
            <person name="Wylensek D."/>
            <person name="Clavel T."/>
        </authorList>
    </citation>
    <scope>NUCLEOTIDE SEQUENCE [LARGE SCALE GENOMIC DNA]</scope>
    <source>
        <strain evidence="1 2">WCA-389-WT-5H1</strain>
    </source>
</reference>
<dbReference type="RefSeq" id="WP_170091809.1">
    <property type="nucleotide sequence ID" value="NZ_JABAFP010000028.1"/>
</dbReference>
<evidence type="ECO:0000313" key="2">
    <source>
        <dbReference type="Proteomes" id="UP000563853"/>
    </source>
</evidence>
<proteinExistence type="predicted"/>
<organism evidence="1 2">
    <name type="scientific">Ligilactobacillus agilis</name>
    <dbReference type="NCBI Taxonomy" id="1601"/>
    <lineage>
        <taxon>Bacteria</taxon>
        <taxon>Bacillati</taxon>
        <taxon>Bacillota</taxon>
        <taxon>Bacilli</taxon>
        <taxon>Lactobacillales</taxon>
        <taxon>Lactobacillaceae</taxon>
        <taxon>Ligilactobacillus</taxon>
    </lineage>
</organism>
<name>A0A848CD10_9LACO</name>
<sequence>MKYLVSLCIPTNGVTEWVLPVMESIYNQNIDEQLFQVVVADNGDNKDFAEAMDSLCSQHTNITYKKTSSMGFLNQIESFRLADGELIKFVNHRMPLVEGTLKKLIDFSNKYSDKKPVVYFSNGKLGLKESYFCNKFDSFVKELSYWSSWSAGLALWHDDIEKVDKISEFNSLFPHTDILFLNKNSTEYIIDNRVLMQELPTDDTKKGKYNLFHAFAVEYPKILRELLNSNFISENTFNDVMSDLKVFLGQLYFKFIILKRPCSYDLTDADQYIATNFSVFNMKIMALPYFLSNVIKNKIFKKEL</sequence>
<gene>
    <name evidence="1" type="ORF">HF863_07425</name>
</gene>
<dbReference type="EMBL" id="JABAFP010000028">
    <property type="protein sequence ID" value="NME42590.1"/>
    <property type="molecule type" value="Genomic_DNA"/>
</dbReference>
<accession>A0A848CD10</accession>
<evidence type="ECO:0000313" key="1">
    <source>
        <dbReference type="EMBL" id="NME42590.1"/>
    </source>
</evidence>
<dbReference type="Gene3D" id="3.90.550.10">
    <property type="entry name" value="Spore Coat Polysaccharide Biosynthesis Protein SpsA, Chain A"/>
    <property type="match status" value="1"/>
</dbReference>
<evidence type="ECO:0008006" key="3">
    <source>
        <dbReference type="Google" id="ProtNLM"/>
    </source>
</evidence>
<dbReference type="InterPro" id="IPR029044">
    <property type="entry name" value="Nucleotide-diphossugar_trans"/>
</dbReference>